<dbReference type="InterPro" id="IPR013783">
    <property type="entry name" value="Ig-like_fold"/>
</dbReference>
<dbReference type="NCBIfam" id="TIGR01965">
    <property type="entry name" value="VCBS_repeat"/>
    <property type="match status" value="8"/>
</dbReference>
<dbReference type="RefSeq" id="WP_011440533.1">
    <property type="nucleotide sequence ID" value="NC_007778.1"/>
</dbReference>
<evidence type="ECO:0000259" key="1">
    <source>
        <dbReference type="SMART" id="SM00736"/>
    </source>
</evidence>
<dbReference type="Gene3D" id="2.60.40.10">
    <property type="entry name" value="Immunoglobulins"/>
    <property type="match status" value="6"/>
</dbReference>
<dbReference type="Pfam" id="PF17803">
    <property type="entry name" value="Cadherin_4"/>
    <property type="match status" value="5"/>
</dbReference>
<dbReference type="Proteomes" id="UP000008809">
    <property type="component" value="Chromosome"/>
</dbReference>
<dbReference type="SMART" id="SM00736">
    <property type="entry name" value="CADG"/>
    <property type="match status" value="1"/>
</dbReference>
<dbReference type="eggNOG" id="COG2931">
    <property type="taxonomic scope" value="Bacteria"/>
</dbReference>
<feature type="domain" description="Dystroglycan-type cadherin-like" evidence="1">
    <location>
        <begin position="1041"/>
        <end position="1139"/>
    </location>
</feature>
<dbReference type="Pfam" id="PF05345">
    <property type="entry name" value="He_PIG"/>
    <property type="match status" value="1"/>
</dbReference>
<dbReference type="SUPFAM" id="SSF49313">
    <property type="entry name" value="Cadherin-like"/>
    <property type="match status" value="1"/>
</dbReference>
<dbReference type="HOGENOM" id="CLU_232043_0_0_5"/>
<accession>Q2IZL5</accession>
<dbReference type="KEGG" id="rpb:RPB_1637"/>
<dbReference type="GO" id="GO:0016020">
    <property type="term" value="C:membrane"/>
    <property type="evidence" value="ECO:0007669"/>
    <property type="project" value="InterPro"/>
</dbReference>
<dbReference type="OrthoDB" id="6756629at2"/>
<name>Q2IZL5_RHOP2</name>
<reference evidence="2 3" key="1">
    <citation type="submission" date="2006-01" db="EMBL/GenBank/DDBJ databases">
        <title>Complete sequence of Rhodopseudomonas palustris HaA2.</title>
        <authorList>
            <consortium name="US DOE Joint Genome Institute"/>
            <person name="Copeland A."/>
            <person name="Lucas S."/>
            <person name="Lapidus A."/>
            <person name="Barry K."/>
            <person name="Detter J.C."/>
            <person name="Glavina T."/>
            <person name="Hammon N."/>
            <person name="Israni S."/>
            <person name="Pitluck S."/>
            <person name="Chain P."/>
            <person name="Malfatti S."/>
            <person name="Shin M."/>
            <person name="Vergez L."/>
            <person name="Schmutz J."/>
            <person name="Larimer F."/>
            <person name="Land M."/>
            <person name="Hauser L."/>
            <person name="Pelletier D.A."/>
            <person name="Kyrpides N."/>
            <person name="Anderson I."/>
            <person name="Oda Y."/>
            <person name="Harwood C.S."/>
            <person name="Richardson P."/>
        </authorList>
    </citation>
    <scope>NUCLEOTIDE SEQUENCE [LARGE SCALE GENOMIC DNA]</scope>
    <source>
        <strain evidence="2 3">HaA2</strain>
    </source>
</reference>
<evidence type="ECO:0000313" key="2">
    <source>
        <dbReference type="EMBL" id="ABD06345.1"/>
    </source>
</evidence>
<dbReference type="InterPro" id="IPR040853">
    <property type="entry name" value="RapA2_cadherin-like"/>
</dbReference>
<dbReference type="STRING" id="316058.RPB_1637"/>
<sequence>MNALIKMAQLQLSEATTSAVGLKTFKVSKPETGQALAIQLDGKSVVDLTSFADEKITLVRLGNRLVILFDNQSTVTINPFYDALGRPIADVSLQVSQGQPISGAEFVASFPISTDQSILPAAGAGGPAPVASSASFSDITIDQLNPSGNGIGSRAPVETGVVTTTIRDVFEPGSGSPLGDTNDAAVITGTSTASLLEADVVLGTGGTLVASDPDSSNAFVPQAAVAGSNGYGNFSIDAAGVWTYAMTTPHNEFVGGVDYTDSVTVATVDGTTQVVTVTITGTDDATVITGASTATLIEADVVLSTGGTLVASDPDSSNAFVPQAAVAGSNGYGNFSIDAAGVWTYAMTTPHNEFVGGVDYTDSVTVATVDGTTQLLTVTITGTDDATVIAGFSTATLTEADVVLSTGGTLVASDPDSSNAFVPQAGVAGSNGYGSFSIDAAGVWTYSLTTAHDEFVGGFDYTDSMTVATVDGTTQLVTVTITGTNDAAVITGTSTASLVEADAVLTTGGTLVASDIDNLNAFVVQTGVAGSNGYGTFSIDASGAWTYSMTTAHDEFVEGVDYTDSITVTTVDGTTQLVTVTITGTDDATVVSSADVSVAEGNAPISTGGTLTISDVDSAVTFVAQPGTPGAHGIFSIGTNGAWTYVANDAFDGLNVGQSVSDTFSVSAADGTLTSVQVTITGTNDLAFVSSADVSVAEDNAPISTGGTLTISDVDSAATFVEQSGTPGVHGIFSIGTNGAWTYVANDAFESLSVGQSVSDTFSVSAADGTLTSVQVTITGTNDAPVITVASPDSSSASLTESDAALTASGTLTVTDVDVSNTVTASVQSVVVAGPSGGLSSAALLAMLAVPGAAIAADPTDAHNLAWTFNSAPQAFDFLAQGETLSLTYTVGVQDGAGGSDTQTVTVTVAGTNDTPVLITGPGYSEPASQMTGAVTEDAAANQVRGIVNVFDADNGHGLTAVIDNPNGTYGTLARDTWVDGNGDTQDGWVYTLDNTRSATQALKEGEVQTETFTFKVMDEHGAIDTETVTITVTGNNDAPIVAHAITNQTLLEDHAWTFQVPADTFADVDGPPLEYSAFLANGDPLPDGMHFDPATLTFTGTPPLNETHSPDLKVVAWDGEFSAEAYFTLNITPVNDAPAGTNGAVTTLEDIAYTLTLADFGYTDANDDPANTLLGVKITTLPGAGTLALDGHPVTAGATASAADILAGKLQFVPAANANGSNYASFTFQVQDDGGTANGGVDLDPLANTLTINVTPVNDAPVLSGHENPSAIAEDSGAAGAATTVAHLLGLDDVNPANDHAIDVDAASLGIVITAVDDSHGVWQFQSGGGTWTDVDLAPGEGLHLAQTDALRFIPSRNVQTTDATLFDASGNPVLGSTNPSFVAEPPGLTFRAWDMSNGIAAGITALVVGFGGTSAYSATAETASLVVTGTLDRVFTNGDDTVDLTGLSNDPAVDAVWFEDQNFFDAGEGDDNIVLPRMAGPPGPDPLAPVYQNQTFHLGAGDDTADASATIGMTILGGDGADRTIASAETTDLAFAGGGDESTDVLQVDAIADAIVDKTGTLSGNYNAFDVGWNGSRHVVATEIEHIEISGTGAGSTLTVLADDFDPDPVQPHDERIAVTDQSVDGFTVEFAESLEQVRGSGYGRLLIDGRRGDDSIDFTGLKAGGTNGLNDDISALEVRGGEGEDQFVFGVDSVAATVVGGLESDLLRFGGDTVIAKQVGDAVVDKTGTLSGNYNAFDVSWNGSRHVTATEIERVEISGTGAGSTLTVLADDFDPDPAQPQDERIEVTDQSVNGFTVEFAESLEQVQGSGYGRLVIDGRRGDDSIDLTGLKAGGLNRLNDSIDAVELRGGEGEDRFVFGVDSVAATVIGGVETDLLRFGGDTVVAQHVGDAIVDKTGMLSGNYNAFDVSWGGSRQITATEIERIEISGTGAGSTLTVLADDFDPDPGQPGDERIEVADDGLSRFTIGFAESLEQVQGSDYDYLVMDGRGGDDMFDLSKLTAASGLTSVELTGGDGRDEFILGSANPLIKITDFGVGATPNDLLDLSQLRAAGVDADDIIFDDGSNEISLGDLLGGSTTNLSGTVQVLDASGGSNVVVAEFNMVGSTINQDMMQLVWQHVETITV</sequence>
<organism evidence="2 3">
    <name type="scientific">Rhodopseudomonas palustris (strain HaA2)</name>
    <dbReference type="NCBI Taxonomy" id="316058"/>
    <lineage>
        <taxon>Bacteria</taxon>
        <taxon>Pseudomonadati</taxon>
        <taxon>Pseudomonadota</taxon>
        <taxon>Alphaproteobacteria</taxon>
        <taxon>Hyphomicrobiales</taxon>
        <taxon>Nitrobacteraceae</taxon>
        <taxon>Rhodopseudomonas</taxon>
    </lineage>
</organism>
<dbReference type="InterPro" id="IPR006644">
    <property type="entry name" value="Cadg"/>
</dbReference>
<gene>
    <name evidence="2" type="ordered locus">RPB_1637</name>
</gene>
<dbReference type="InterPro" id="IPR015919">
    <property type="entry name" value="Cadherin-like_sf"/>
</dbReference>
<keyword evidence="3" id="KW-1185">Reference proteome</keyword>
<proteinExistence type="predicted"/>
<evidence type="ECO:0000313" key="3">
    <source>
        <dbReference type="Proteomes" id="UP000008809"/>
    </source>
</evidence>
<dbReference type="EMBL" id="CP000250">
    <property type="protein sequence ID" value="ABD06345.1"/>
    <property type="molecule type" value="Genomic_DNA"/>
</dbReference>
<protein>
    <submittedName>
        <fullName evidence="2">VCBS</fullName>
    </submittedName>
</protein>
<dbReference type="InterPro" id="IPR010221">
    <property type="entry name" value="VCBS_dom"/>
</dbReference>
<dbReference type="GO" id="GO:0005509">
    <property type="term" value="F:calcium ion binding"/>
    <property type="evidence" value="ECO:0007669"/>
    <property type="project" value="InterPro"/>
</dbReference>